<evidence type="ECO:0000313" key="11">
    <source>
        <dbReference type="EMBL" id="KAA8902775.1"/>
    </source>
</evidence>
<dbReference type="InterPro" id="IPR051061">
    <property type="entry name" value="Zinc_finger_trans_reg"/>
</dbReference>
<dbReference type="SUPFAM" id="SSF57667">
    <property type="entry name" value="beta-beta-alpha zinc fingers"/>
    <property type="match status" value="1"/>
</dbReference>
<dbReference type="GeneID" id="54781322"/>
<comment type="caution">
    <text evidence="11">The sequence shown here is derived from an EMBL/GenBank/DDBJ whole genome shotgun (WGS) entry which is preliminary data.</text>
</comment>
<dbReference type="GO" id="GO:0005634">
    <property type="term" value="C:nucleus"/>
    <property type="evidence" value="ECO:0007669"/>
    <property type="project" value="UniProtKB-SubCell"/>
</dbReference>
<dbReference type="PANTHER" id="PTHR46179">
    <property type="entry name" value="ZINC FINGER PROTEIN"/>
    <property type="match status" value="1"/>
</dbReference>
<feature type="region of interest" description="Disordered" evidence="9">
    <location>
        <begin position="64"/>
        <end position="90"/>
    </location>
</feature>
<dbReference type="AlphaFoldDB" id="A0A642UVR8"/>
<keyword evidence="4" id="KW-0862">Zinc</keyword>
<feature type="domain" description="C2H2-type" evidence="10">
    <location>
        <begin position="98"/>
        <end position="127"/>
    </location>
</feature>
<dbReference type="OrthoDB" id="2687452at2759"/>
<dbReference type="SMART" id="SM00355">
    <property type="entry name" value="ZnF_C2H2"/>
    <property type="match status" value="2"/>
</dbReference>
<dbReference type="RefSeq" id="XP_034012523.1">
    <property type="nucleotide sequence ID" value="XM_034155348.1"/>
</dbReference>
<feature type="region of interest" description="Disordered" evidence="9">
    <location>
        <begin position="1"/>
        <end position="48"/>
    </location>
</feature>
<gene>
    <name evidence="11" type="ORF">DIURU_002671</name>
</gene>
<feature type="compositionally biased region" description="Polar residues" evidence="9">
    <location>
        <begin position="76"/>
        <end position="90"/>
    </location>
</feature>
<keyword evidence="2" id="KW-0479">Metal-binding</keyword>
<dbReference type="Gene3D" id="3.30.160.60">
    <property type="entry name" value="Classic Zinc Finger"/>
    <property type="match status" value="1"/>
</dbReference>
<sequence>MAPGIESKSGSKSTKATPYAGGVATQFSYTPSTFHPSPPAGKADTAAGTIAGPHVPVALVARPSAERDAKPAPVPAQSNNQHKFSVETDQYDPTSRPYACTYPDCQWAFSRQSDLSRHLRCHGTPKFKCPYYDMEMPCHRNGGMFTRLDVLKRHLRLVHYVKDVKHLMPGEDAKTKDSGWCRQCKKMFPNSKTFIDHCHDCAEEMNPGNGGISVVATNPVSMAEAAVHAAQLAQAAQQAEAVAAMEAAAPPVIHETPTSAVDDQLADIDHSKSSAKTTAVVDETESIKSPPAKRARIKRQR</sequence>
<evidence type="ECO:0000256" key="2">
    <source>
        <dbReference type="ARBA" id="ARBA00022723"/>
    </source>
</evidence>
<keyword evidence="5" id="KW-0805">Transcription regulation</keyword>
<feature type="region of interest" description="Disordered" evidence="9">
    <location>
        <begin position="271"/>
        <end position="301"/>
    </location>
</feature>
<name>A0A642UVR8_DIURU</name>
<dbReference type="EMBL" id="SWFT01000082">
    <property type="protein sequence ID" value="KAA8902775.1"/>
    <property type="molecule type" value="Genomic_DNA"/>
</dbReference>
<keyword evidence="6" id="KW-0804">Transcription</keyword>
<dbReference type="GO" id="GO:0006357">
    <property type="term" value="P:regulation of transcription by RNA polymerase II"/>
    <property type="evidence" value="ECO:0007669"/>
    <property type="project" value="TreeGrafter"/>
</dbReference>
<evidence type="ECO:0000259" key="10">
    <source>
        <dbReference type="PROSITE" id="PS50157"/>
    </source>
</evidence>
<evidence type="ECO:0000256" key="3">
    <source>
        <dbReference type="ARBA" id="ARBA00022771"/>
    </source>
</evidence>
<keyword evidence="3 8" id="KW-0863">Zinc-finger</keyword>
<organism evidence="11 12">
    <name type="scientific">Diutina rugosa</name>
    <name type="common">Yeast</name>
    <name type="synonym">Candida rugosa</name>
    <dbReference type="NCBI Taxonomy" id="5481"/>
    <lineage>
        <taxon>Eukaryota</taxon>
        <taxon>Fungi</taxon>
        <taxon>Dikarya</taxon>
        <taxon>Ascomycota</taxon>
        <taxon>Saccharomycotina</taxon>
        <taxon>Pichiomycetes</taxon>
        <taxon>Debaryomycetaceae</taxon>
        <taxon>Diutina</taxon>
    </lineage>
</organism>
<proteinExistence type="predicted"/>
<dbReference type="PROSITE" id="PS00028">
    <property type="entry name" value="ZINC_FINGER_C2H2_1"/>
    <property type="match status" value="1"/>
</dbReference>
<protein>
    <recommendedName>
        <fullName evidence="10">C2H2-type domain-containing protein</fullName>
    </recommendedName>
</protein>
<evidence type="ECO:0000256" key="4">
    <source>
        <dbReference type="ARBA" id="ARBA00022833"/>
    </source>
</evidence>
<evidence type="ECO:0000256" key="5">
    <source>
        <dbReference type="ARBA" id="ARBA00023015"/>
    </source>
</evidence>
<feature type="compositionally biased region" description="Polar residues" evidence="9">
    <location>
        <begin position="25"/>
        <end position="35"/>
    </location>
</feature>
<evidence type="ECO:0000256" key="6">
    <source>
        <dbReference type="ARBA" id="ARBA00023163"/>
    </source>
</evidence>
<reference evidence="11 12" key="1">
    <citation type="submission" date="2019-07" db="EMBL/GenBank/DDBJ databases">
        <title>Genome assembly of two rare yeast pathogens: Diutina rugosa and Trichomonascus ciferrii.</title>
        <authorList>
            <person name="Mixao V."/>
            <person name="Saus E."/>
            <person name="Hansen A."/>
            <person name="Lass-Flor C."/>
            <person name="Gabaldon T."/>
        </authorList>
    </citation>
    <scope>NUCLEOTIDE SEQUENCE [LARGE SCALE GENOMIC DNA]</scope>
    <source>
        <strain evidence="11 12">CBS 613</strain>
    </source>
</reference>
<dbReference type="InterPro" id="IPR036236">
    <property type="entry name" value="Znf_C2H2_sf"/>
</dbReference>
<keyword evidence="7" id="KW-0539">Nucleus</keyword>
<dbReference type="PANTHER" id="PTHR46179:SF13">
    <property type="entry name" value="C2H2-TYPE DOMAIN-CONTAINING PROTEIN"/>
    <property type="match status" value="1"/>
</dbReference>
<accession>A0A642UVR8</accession>
<dbReference type="PROSITE" id="PS50157">
    <property type="entry name" value="ZINC_FINGER_C2H2_2"/>
    <property type="match status" value="1"/>
</dbReference>
<evidence type="ECO:0000256" key="1">
    <source>
        <dbReference type="ARBA" id="ARBA00004123"/>
    </source>
</evidence>
<evidence type="ECO:0000256" key="7">
    <source>
        <dbReference type="ARBA" id="ARBA00023242"/>
    </source>
</evidence>
<comment type="subcellular location">
    <subcellularLocation>
        <location evidence="1">Nucleus</location>
    </subcellularLocation>
</comment>
<evidence type="ECO:0000313" key="12">
    <source>
        <dbReference type="Proteomes" id="UP000449547"/>
    </source>
</evidence>
<dbReference type="Proteomes" id="UP000449547">
    <property type="component" value="Unassembled WGS sequence"/>
</dbReference>
<dbReference type="InterPro" id="IPR013087">
    <property type="entry name" value="Znf_C2H2_type"/>
</dbReference>
<evidence type="ECO:0000256" key="9">
    <source>
        <dbReference type="SAM" id="MobiDB-lite"/>
    </source>
</evidence>
<feature type="compositionally biased region" description="Basic residues" evidence="9">
    <location>
        <begin position="291"/>
        <end position="301"/>
    </location>
</feature>
<evidence type="ECO:0000256" key="8">
    <source>
        <dbReference type="PROSITE-ProRule" id="PRU00042"/>
    </source>
</evidence>
<dbReference type="GO" id="GO:0008270">
    <property type="term" value="F:zinc ion binding"/>
    <property type="evidence" value="ECO:0007669"/>
    <property type="project" value="UniProtKB-KW"/>
</dbReference>
<dbReference type="VEuPathDB" id="FungiDB:DIURU_002671"/>
<keyword evidence="12" id="KW-1185">Reference proteome</keyword>